<organism evidence="3">
    <name type="scientific">bioreactor metagenome</name>
    <dbReference type="NCBI Taxonomy" id="1076179"/>
    <lineage>
        <taxon>unclassified sequences</taxon>
        <taxon>metagenomes</taxon>
        <taxon>ecological metagenomes</taxon>
    </lineage>
</organism>
<dbReference type="InterPro" id="IPR025420">
    <property type="entry name" value="DUF4143"/>
</dbReference>
<dbReference type="SUPFAM" id="SSF52540">
    <property type="entry name" value="P-loop containing nucleoside triphosphate hydrolases"/>
    <property type="match status" value="1"/>
</dbReference>
<name>A0A644UF37_9ZZZZ</name>
<dbReference type="Gene3D" id="3.40.50.300">
    <property type="entry name" value="P-loop containing nucleotide triphosphate hydrolases"/>
    <property type="match status" value="1"/>
</dbReference>
<accession>A0A644UF37</accession>
<dbReference type="AlphaFoldDB" id="A0A644UF37"/>
<reference evidence="3" key="1">
    <citation type="submission" date="2019-08" db="EMBL/GenBank/DDBJ databases">
        <authorList>
            <person name="Kucharzyk K."/>
            <person name="Murdoch R.W."/>
            <person name="Higgins S."/>
            <person name="Loffler F."/>
        </authorList>
    </citation>
    <scope>NUCLEOTIDE SEQUENCE</scope>
</reference>
<dbReference type="PANTHER" id="PTHR33295:SF7">
    <property type="entry name" value="ATPASE"/>
    <property type="match status" value="1"/>
</dbReference>
<evidence type="ECO:0000259" key="1">
    <source>
        <dbReference type="Pfam" id="PF13173"/>
    </source>
</evidence>
<proteinExistence type="predicted"/>
<evidence type="ECO:0000259" key="2">
    <source>
        <dbReference type="Pfam" id="PF13635"/>
    </source>
</evidence>
<dbReference type="Pfam" id="PF13635">
    <property type="entry name" value="DUF4143"/>
    <property type="match status" value="1"/>
</dbReference>
<sequence length="433" mass="49406">MKLKRKIYSSLVQWKASGSDKALLLKGARQVGKTTLVRRFGKEYYKNFVEINFEQSPLAKQAFDGNLDSKTIIMNLSAMGYGPFEKGNTLVFFDEIQSCPNARTSIKFLVEDGWYDYIESGSLLGINYKDVSSFPVGYEQQLDMYPMDFEEFLWASGVSSDVIDTLKFSYNNISAIPEFLHEQIMLHFRKYLIIGGMPEVVNNFVVNGDINKITQIQSNILGGYRNDIAKYAGKDKILAKRVFDSIPEQLCKKDKRFVLADLEKGASQRKYGDATMWLVDAGIAYFSFNVSALELPLAFSEKRNLYKLFMLDTGLLCSLCLPAMQFEVLNGIIDINEGALTENFVASEMIKRGKQIYYYDKKSKQELDFVFLDNNKVSIIEVKSGKDYKRHASLDAAIAIKNNNIGRPMVFSRFNVEKDNGIIYYPLYMTMFL</sequence>
<feature type="domain" description="AAA" evidence="1">
    <location>
        <begin position="20"/>
        <end position="153"/>
    </location>
</feature>
<feature type="domain" description="DUF4143" evidence="2">
    <location>
        <begin position="226"/>
        <end position="385"/>
    </location>
</feature>
<evidence type="ECO:0000313" key="3">
    <source>
        <dbReference type="EMBL" id="MPL77469.1"/>
    </source>
</evidence>
<dbReference type="EMBL" id="VSSQ01000107">
    <property type="protein sequence ID" value="MPL77469.1"/>
    <property type="molecule type" value="Genomic_DNA"/>
</dbReference>
<dbReference type="InterPro" id="IPR041682">
    <property type="entry name" value="AAA_14"/>
</dbReference>
<comment type="caution">
    <text evidence="3">The sequence shown here is derived from an EMBL/GenBank/DDBJ whole genome shotgun (WGS) entry which is preliminary data.</text>
</comment>
<dbReference type="Pfam" id="PF13173">
    <property type="entry name" value="AAA_14"/>
    <property type="match status" value="1"/>
</dbReference>
<dbReference type="InterPro" id="IPR027417">
    <property type="entry name" value="P-loop_NTPase"/>
</dbReference>
<dbReference type="PANTHER" id="PTHR33295">
    <property type="entry name" value="ATPASE"/>
    <property type="match status" value="1"/>
</dbReference>
<protein>
    <recommendedName>
        <fullName evidence="4">AAA+ ATPase domain-containing protein</fullName>
    </recommendedName>
</protein>
<evidence type="ECO:0008006" key="4">
    <source>
        <dbReference type="Google" id="ProtNLM"/>
    </source>
</evidence>
<gene>
    <name evidence="3" type="ORF">SDC9_23325</name>
</gene>